<dbReference type="FunFam" id="3.90.199.10:FF:000001">
    <property type="entry name" value="DNA gyrase subunit A"/>
    <property type="match status" value="1"/>
</dbReference>
<dbReference type="Gene3D" id="2.120.10.90">
    <property type="entry name" value="DNA gyrase/topoisomerase IV, subunit A, C-terminal"/>
    <property type="match status" value="1"/>
</dbReference>
<dbReference type="Gene3D" id="1.10.268.10">
    <property type="entry name" value="Topoisomerase, domain 3"/>
    <property type="match status" value="1"/>
</dbReference>
<dbReference type="SUPFAM" id="SSF56719">
    <property type="entry name" value="Type II DNA topoisomerase"/>
    <property type="match status" value="1"/>
</dbReference>
<dbReference type="InterPro" id="IPR006691">
    <property type="entry name" value="GyrA/parC_rep"/>
</dbReference>
<keyword evidence="5 9" id="KW-0799">Topoisomerase</keyword>
<dbReference type="Pfam" id="PF03989">
    <property type="entry name" value="DNA_gyraseA_C"/>
    <property type="match status" value="6"/>
</dbReference>
<dbReference type="SUPFAM" id="SSF101904">
    <property type="entry name" value="GyrA/ParC C-terminal domain-like"/>
    <property type="match status" value="1"/>
</dbReference>
<dbReference type="FunFam" id="1.10.268.10:FF:000001">
    <property type="entry name" value="DNA gyrase subunit A"/>
    <property type="match status" value="1"/>
</dbReference>
<comment type="caution">
    <text evidence="9">Lacks conserved residue(s) required for the propagation of feature annotation.</text>
</comment>
<dbReference type="InterPro" id="IPR002205">
    <property type="entry name" value="Topo_IIA_dom_A"/>
</dbReference>
<evidence type="ECO:0000256" key="10">
    <source>
        <dbReference type="PROSITE-ProRule" id="PRU01384"/>
    </source>
</evidence>
<dbReference type="Gene3D" id="3.30.1360.40">
    <property type="match status" value="1"/>
</dbReference>
<evidence type="ECO:0000256" key="7">
    <source>
        <dbReference type="ARBA" id="ARBA00023235"/>
    </source>
</evidence>
<dbReference type="AlphaFoldDB" id="A0A068DRZ5"/>
<dbReference type="GO" id="GO:0005524">
    <property type="term" value="F:ATP binding"/>
    <property type="evidence" value="ECO:0007669"/>
    <property type="project" value="UniProtKB-UniRule"/>
</dbReference>
<reference evidence="12 13" key="1">
    <citation type="journal article" date="2014" name="Genome Biol. Evol.">
        <title>Genome sequence of "Candidatus Walczuchella monophlebidarum" the flavobacterial endosymbiont of Llaveia axin axin (Hemiptera: Coccoidea: Monophlebidae).</title>
        <authorList>
            <person name="Rosas-Perez T."/>
            <person name="Rosenblueth M."/>
            <person name="Rincon-Rosales R."/>
            <person name="Mora J."/>
            <person name="Martinez-Romero E."/>
        </authorList>
    </citation>
    <scope>NUCLEOTIDE SEQUENCE [LARGE SCALE GENOMIC DNA]</scope>
    <source>
        <strain evidence="12">FNIIJ</strain>
    </source>
</reference>
<dbReference type="CDD" id="cd00187">
    <property type="entry name" value="TOP4c"/>
    <property type="match status" value="1"/>
</dbReference>
<dbReference type="GO" id="GO:0003677">
    <property type="term" value="F:DNA binding"/>
    <property type="evidence" value="ECO:0007669"/>
    <property type="project" value="UniProtKB-UniRule"/>
</dbReference>
<comment type="subunit">
    <text evidence="9">Heterotetramer, composed of two GyrA and two GyrB chains. In the heterotetramer, GyrA contains the active site tyrosine that forms a transient covalent intermediate with DNA, while GyrB binds cofactors and catalyzes ATP hydrolysis.</text>
</comment>
<dbReference type="InterPro" id="IPR013758">
    <property type="entry name" value="Topo_IIA_A/C_ab"/>
</dbReference>
<dbReference type="Proteomes" id="UP000027148">
    <property type="component" value="Chromosome"/>
</dbReference>
<dbReference type="PROSITE" id="PS52040">
    <property type="entry name" value="TOPO_IIA"/>
    <property type="match status" value="1"/>
</dbReference>
<sequence length="815" mass="92593">MIKKLIPIYIEDEMKTSYIDYSMSVIVSRALPDVRDGLKPVHRRVLFGMHELGMLSNRPYKKSARVVGEVLAKYHPHGDNSVYDAMVRMAQKWSLRYCLIDGQGNFGSIDGDAPAAMRYTEARLQNLSEEMLTDIEKGTVDYQLNFDDSLEEPSVLPASFPNLLVNGSSGIAVGMATNIAPHNIKECIEAICAYIDNTAISIDELMQYIKAPDFPTGGIIYGYQGVKEAFHTGRGCIILRAKTRLEKIKHRECIIVEEIPYQVNKGDLLVKTSYLIKIGKLEGVANIRDESDREGMRIVYVLKQNAGPEIVLNNLFKETSLQISFHINNVALVKGKPMQINLKDMIRYFVDHRHEVTIRCTQYDLKKAQDRSQILEGLLFTLSQLDVAVDLIKGSKTPDEASDKLIMQFKLTKTQVKAILDMRLQRFTFIEREKLEKEYNDLSKKVERFKEILDKEPIRMQIIKDKLLEIKEKYKDDRRTMVSYSGKEVTMKDLILNEYVVLTISHHGYIKRTPLSEYKRQLRGGIGNIGAKTRDEDFLEHLFVATNHQYTLFFTKKGKCFWLRVYEIPEGSKTSKGRAIQNLIRLSPDDRICAYILSGDLDDEKYIKNRYVIMVTESGIIKKTPIKKYSRPRRNGINAITIREKDTLLEAELTTGNSEVLIAVKSGKAIRFSEKKVRPMGRMACGVKGIRMSEEDDKVIGMVCVKPDNKEDILVVSEKGYGKRSFLENYSITNRGGKGVKTINITKKTGKLISITSVYNTSDLMIITKDGITIRISVSDIRISGRSTQGVRLINLREGDEIAAVAKVGQNKEIQ</sequence>
<evidence type="ECO:0000256" key="8">
    <source>
        <dbReference type="ARBA" id="ARBA00063644"/>
    </source>
</evidence>
<proteinExistence type="inferred from homology"/>
<comment type="miscellaneous">
    <text evidence="9">Few gyrases are as efficient as E.coli at forming negative supercoils. Not all organisms have 2 type II topoisomerases; in organisms with a single type II topoisomerase this enzyme also has to decatenate newly replicated chromosomes.</text>
</comment>
<dbReference type="RefSeq" id="WP_038436098.1">
    <property type="nucleotide sequence ID" value="NZ_CP006873.1"/>
</dbReference>
<dbReference type="Gene3D" id="3.90.199.10">
    <property type="entry name" value="Topoisomerase II, domain 5"/>
    <property type="match status" value="1"/>
</dbReference>
<dbReference type="GO" id="GO:0005737">
    <property type="term" value="C:cytoplasm"/>
    <property type="evidence" value="ECO:0007669"/>
    <property type="project" value="UniProtKB-SubCell"/>
</dbReference>
<dbReference type="HAMAP" id="MF_01897">
    <property type="entry name" value="GyrA"/>
    <property type="match status" value="1"/>
</dbReference>
<dbReference type="FunFam" id="3.30.1360.40:FF:000002">
    <property type="entry name" value="DNA gyrase subunit A"/>
    <property type="match status" value="1"/>
</dbReference>
<dbReference type="EMBL" id="CP006873">
    <property type="protein sequence ID" value="AID37391.1"/>
    <property type="molecule type" value="Genomic_DNA"/>
</dbReference>
<evidence type="ECO:0000256" key="2">
    <source>
        <dbReference type="ARBA" id="ARBA00008263"/>
    </source>
</evidence>
<evidence type="ECO:0000256" key="4">
    <source>
        <dbReference type="ARBA" id="ARBA00022840"/>
    </source>
</evidence>
<accession>A0A068DRZ5</accession>
<keyword evidence="9" id="KW-0963">Cytoplasm</keyword>
<feature type="domain" description="Topo IIA-type catalytic" evidence="11">
    <location>
        <begin position="31"/>
        <end position="494"/>
    </location>
</feature>
<evidence type="ECO:0000259" key="11">
    <source>
        <dbReference type="PROSITE" id="PS52040"/>
    </source>
</evidence>
<dbReference type="GO" id="GO:0005694">
    <property type="term" value="C:chromosome"/>
    <property type="evidence" value="ECO:0007669"/>
    <property type="project" value="InterPro"/>
</dbReference>
<dbReference type="NCBIfam" id="TIGR01063">
    <property type="entry name" value="gyrA"/>
    <property type="match status" value="1"/>
</dbReference>
<name>A0A068DRZ5_9FLAO</name>
<comment type="similarity">
    <text evidence="2 9">Belongs to the type II topoisomerase GyrA/ParC subunit family.</text>
</comment>
<evidence type="ECO:0000256" key="5">
    <source>
        <dbReference type="ARBA" id="ARBA00023029"/>
    </source>
</evidence>
<dbReference type="EC" id="5.6.2.2" evidence="9"/>
<protein>
    <recommendedName>
        <fullName evidence="9">DNA gyrase subunit A</fullName>
        <ecNumber evidence="9">5.6.2.2</ecNumber>
    </recommendedName>
</protein>
<dbReference type="GO" id="GO:0034335">
    <property type="term" value="F:DNA negative supercoiling activity"/>
    <property type="evidence" value="ECO:0007669"/>
    <property type="project" value="UniProtKB-ARBA"/>
</dbReference>
<dbReference type="InterPro" id="IPR035516">
    <property type="entry name" value="Gyrase/topoIV_suA_C"/>
</dbReference>
<dbReference type="STRING" id="1415657.FNIIJ_093"/>
<keyword evidence="7 9" id="KW-0413">Isomerase</keyword>
<gene>
    <name evidence="9 12" type="primary">gyrA</name>
    <name evidence="12" type="ORF">FNIIJ_093</name>
</gene>
<organism evidence="12 13">
    <name type="scientific">Candidatus Walczuchella monophlebidarum</name>
    <dbReference type="NCBI Taxonomy" id="1415657"/>
    <lineage>
        <taxon>Bacteria</taxon>
        <taxon>Pseudomonadati</taxon>
        <taxon>Bacteroidota</taxon>
        <taxon>Flavobacteriia</taxon>
        <taxon>Flavobacteriales</taxon>
        <taxon>Candidatus Walczuchella</taxon>
    </lineage>
</organism>
<keyword evidence="6 9" id="KW-0238">DNA-binding</keyword>
<dbReference type="GO" id="GO:0006261">
    <property type="term" value="P:DNA-templated DNA replication"/>
    <property type="evidence" value="ECO:0007669"/>
    <property type="project" value="UniProtKB-UniRule"/>
</dbReference>
<dbReference type="FunFam" id="2.120.10.90:FF:000005">
    <property type="entry name" value="DNA topoisomerase 4 subunit A"/>
    <property type="match status" value="1"/>
</dbReference>
<dbReference type="GO" id="GO:0006265">
    <property type="term" value="P:DNA topological change"/>
    <property type="evidence" value="ECO:0007669"/>
    <property type="project" value="UniProtKB-UniRule"/>
</dbReference>
<comment type="catalytic activity">
    <reaction evidence="1 9 10">
        <text>ATP-dependent breakage, passage and rejoining of double-stranded DNA.</text>
        <dbReference type="EC" id="5.6.2.2"/>
    </reaction>
</comment>
<keyword evidence="4 9" id="KW-0067">ATP-binding</keyword>
<dbReference type="NCBIfam" id="NF004043">
    <property type="entry name" value="PRK05560.1"/>
    <property type="match status" value="1"/>
</dbReference>
<dbReference type="InterPro" id="IPR013757">
    <property type="entry name" value="Topo_IIA_A_a_sf"/>
</dbReference>
<dbReference type="GO" id="GO:0009330">
    <property type="term" value="C:DNA topoisomerase type II (double strand cut, ATP-hydrolyzing) complex"/>
    <property type="evidence" value="ECO:0007669"/>
    <property type="project" value="TreeGrafter"/>
</dbReference>
<keyword evidence="3 9" id="KW-0547">Nucleotide-binding</keyword>
<comment type="subunit">
    <text evidence="8">Heterotetramer composed of ParC and ParE.</text>
</comment>
<comment type="function">
    <text evidence="9">A type II topoisomerase that negatively supercoils closed circular double-stranded (ds) DNA in an ATP-dependent manner to modulate DNA topology and maintain chromosomes in an underwound state. Negative supercoiling favors strand separation, and DNA replication, transcription, recombination and repair, all of which involve strand separation. Also able to catalyze the interconversion of other topological isomers of dsDNA rings, including catenanes and knotted rings. Type II topoisomerases break and join 2 DNA strands simultaneously in an ATP-dependent manner.</text>
</comment>
<evidence type="ECO:0000256" key="3">
    <source>
        <dbReference type="ARBA" id="ARBA00022741"/>
    </source>
</evidence>
<evidence type="ECO:0000256" key="1">
    <source>
        <dbReference type="ARBA" id="ARBA00000185"/>
    </source>
</evidence>
<feature type="active site" description="O-(5'-phospho-DNA)-tyrosine intermediate" evidence="9 10">
    <location>
        <position position="119"/>
    </location>
</feature>
<dbReference type="Pfam" id="PF00521">
    <property type="entry name" value="DNA_topoisoIV"/>
    <property type="match status" value="1"/>
</dbReference>
<dbReference type="KEGG" id="elv:FNIIJ_093"/>
<dbReference type="HOGENOM" id="CLU_002977_6_1_10"/>
<dbReference type="InterPro" id="IPR005743">
    <property type="entry name" value="GyrA"/>
</dbReference>
<dbReference type="InterPro" id="IPR013760">
    <property type="entry name" value="Topo_IIA-like_dom_sf"/>
</dbReference>
<evidence type="ECO:0000313" key="13">
    <source>
        <dbReference type="Proteomes" id="UP000027148"/>
    </source>
</evidence>
<dbReference type="OrthoDB" id="9806486at2"/>
<dbReference type="PANTHER" id="PTHR43493">
    <property type="entry name" value="DNA GYRASE/TOPOISOMERASE SUBUNIT A"/>
    <property type="match status" value="1"/>
</dbReference>
<keyword evidence="13" id="KW-1185">Reference proteome</keyword>
<dbReference type="NCBIfam" id="NF004044">
    <property type="entry name" value="PRK05561.1"/>
    <property type="match status" value="1"/>
</dbReference>
<evidence type="ECO:0000256" key="6">
    <source>
        <dbReference type="ARBA" id="ARBA00023125"/>
    </source>
</evidence>
<evidence type="ECO:0000256" key="9">
    <source>
        <dbReference type="HAMAP-Rule" id="MF_01897"/>
    </source>
</evidence>
<dbReference type="SMART" id="SM00434">
    <property type="entry name" value="TOP4c"/>
    <property type="match status" value="1"/>
</dbReference>
<comment type="subcellular location">
    <subcellularLocation>
        <location evidence="9">Cytoplasm</location>
    </subcellularLocation>
</comment>
<dbReference type="InterPro" id="IPR050220">
    <property type="entry name" value="Type_II_DNA_Topoisomerases"/>
</dbReference>
<evidence type="ECO:0000313" key="12">
    <source>
        <dbReference type="EMBL" id="AID37391.1"/>
    </source>
</evidence>
<dbReference type="PANTHER" id="PTHR43493:SF5">
    <property type="entry name" value="DNA GYRASE SUBUNIT A, CHLOROPLASTIC_MITOCHONDRIAL"/>
    <property type="match status" value="1"/>
</dbReference>